<proteinExistence type="evidence at transcript level"/>
<feature type="signal peptide" evidence="2">
    <location>
        <begin position="1"/>
        <end position="30"/>
    </location>
</feature>
<keyword evidence="1" id="KW-0472">Membrane</keyword>
<dbReference type="AlphaFoldDB" id="A9PD42"/>
<sequence>MHQHQAQHLMPPSLFPHSWHRLLLLLLGSSFEPPNFNSLDALPCFFLISFPTHLSFSLSDYISLLFGNLGSFTLQHGRDKGKRERKWVGIFLLLILYLFMYC</sequence>
<feature type="chain" id="PRO_5002742189" evidence="2">
    <location>
        <begin position="31"/>
        <end position="102"/>
    </location>
</feature>
<protein>
    <submittedName>
        <fullName evidence="3">Uncharacterized protein</fullName>
    </submittedName>
</protein>
<evidence type="ECO:0000256" key="2">
    <source>
        <dbReference type="SAM" id="SignalP"/>
    </source>
</evidence>
<reference evidence="3" key="1">
    <citation type="journal article" date="2008" name="BMC Genomics">
        <title>Analysis of 4,664 high-quality sequence-finished poplar full-length cDNA clones and their utility for the discovery of genes responding to insect feeding.</title>
        <authorList>
            <person name="Ralph S.G."/>
            <person name="Chun H.J."/>
            <person name="Cooper D."/>
            <person name="Kirkpatrick R."/>
            <person name="Kolosova N."/>
            <person name="Gunter L."/>
            <person name="Tuskan G.A."/>
            <person name="Douglas C.J."/>
            <person name="Holt R.A."/>
            <person name="Jones S.J."/>
            <person name="Marra M.A."/>
            <person name="Bohlmann J."/>
        </authorList>
    </citation>
    <scope>NUCLEOTIDE SEQUENCE</scope>
    <source>
        <tissue evidence="3">Phloem and cambium</tissue>
    </source>
</reference>
<name>A9PD42_POPTR</name>
<keyword evidence="2" id="KW-0732">Signal</keyword>
<organism evidence="3">
    <name type="scientific">Populus trichocarpa</name>
    <name type="common">Western balsam poplar</name>
    <name type="synonym">Populus balsamifera subsp. trichocarpa</name>
    <dbReference type="NCBI Taxonomy" id="3694"/>
    <lineage>
        <taxon>Eukaryota</taxon>
        <taxon>Viridiplantae</taxon>
        <taxon>Streptophyta</taxon>
        <taxon>Embryophyta</taxon>
        <taxon>Tracheophyta</taxon>
        <taxon>Spermatophyta</taxon>
        <taxon>Magnoliopsida</taxon>
        <taxon>eudicotyledons</taxon>
        <taxon>Gunneridae</taxon>
        <taxon>Pentapetalae</taxon>
        <taxon>rosids</taxon>
        <taxon>fabids</taxon>
        <taxon>Malpighiales</taxon>
        <taxon>Salicaceae</taxon>
        <taxon>Saliceae</taxon>
        <taxon>Populus</taxon>
    </lineage>
</organism>
<keyword evidence="1" id="KW-0812">Transmembrane</keyword>
<dbReference type="EMBL" id="EF146205">
    <property type="protein sequence ID" value="ABK94295.1"/>
    <property type="molecule type" value="mRNA"/>
</dbReference>
<keyword evidence="1" id="KW-1133">Transmembrane helix</keyword>
<evidence type="ECO:0000313" key="3">
    <source>
        <dbReference type="EMBL" id="ABK94295.1"/>
    </source>
</evidence>
<evidence type="ECO:0000256" key="1">
    <source>
        <dbReference type="SAM" id="Phobius"/>
    </source>
</evidence>
<feature type="transmembrane region" description="Helical" evidence="1">
    <location>
        <begin position="86"/>
        <end position="101"/>
    </location>
</feature>
<accession>A9PD42</accession>